<reference evidence="2 3" key="1">
    <citation type="submission" date="2018-02" db="EMBL/GenBank/DDBJ databases">
        <title>Genomic Encyclopedia of Archaeal and Bacterial Type Strains, Phase II (KMG-II): from individual species to whole genera.</title>
        <authorList>
            <person name="Goeker M."/>
        </authorList>
    </citation>
    <scope>NUCLEOTIDE SEQUENCE [LARGE SCALE GENOMIC DNA]</scope>
    <source>
        <strain evidence="2 3">DSM 15099</strain>
    </source>
</reference>
<organism evidence="2 3">
    <name type="scientific">Clostridium algidicarnis DSM 15099</name>
    <dbReference type="NCBI Taxonomy" id="1121295"/>
    <lineage>
        <taxon>Bacteria</taxon>
        <taxon>Bacillati</taxon>
        <taxon>Bacillota</taxon>
        <taxon>Clostridia</taxon>
        <taxon>Eubacteriales</taxon>
        <taxon>Clostridiaceae</taxon>
        <taxon>Clostridium</taxon>
    </lineage>
</organism>
<proteinExistence type="predicted"/>
<protein>
    <submittedName>
        <fullName evidence="2">Uncharacterized protein DUF1653</fullName>
    </submittedName>
</protein>
<evidence type="ECO:0000313" key="3">
    <source>
        <dbReference type="Proteomes" id="UP000239863"/>
    </source>
</evidence>
<dbReference type="STRING" id="37659.GCA_000703125_00473"/>
<evidence type="ECO:0000259" key="1">
    <source>
        <dbReference type="Pfam" id="PF07866"/>
    </source>
</evidence>
<dbReference type="Gene3D" id="2.30.30.320">
    <property type="entry name" value="DUF1653-like domain"/>
    <property type="match status" value="1"/>
</dbReference>
<dbReference type="OrthoDB" id="371169at2"/>
<sequence>MCGERKIKPGTFYKHFKGNYYKVIYIATHSETLEDMVVYQPQYGEMNIWVRPLSMFLERVEFNGNMVNRFEECSNLDLESITEYK</sequence>
<accession>A0A2S6FXS7</accession>
<dbReference type="AlphaFoldDB" id="A0A2S6FXS7"/>
<dbReference type="GeneID" id="75089424"/>
<dbReference type="EMBL" id="PTIS01000008">
    <property type="protein sequence ID" value="PPK48273.1"/>
    <property type="molecule type" value="Genomic_DNA"/>
</dbReference>
<dbReference type="InterPro" id="IPR023387">
    <property type="entry name" value="DUF1653-like_dom"/>
</dbReference>
<feature type="domain" description="DUF1653" evidence="1">
    <location>
        <begin position="12"/>
        <end position="71"/>
    </location>
</feature>
<dbReference type="Pfam" id="PF07866">
    <property type="entry name" value="DUF1653"/>
    <property type="match status" value="1"/>
</dbReference>
<dbReference type="Proteomes" id="UP000239863">
    <property type="component" value="Unassembled WGS sequence"/>
</dbReference>
<dbReference type="InterPro" id="IPR037135">
    <property type="entry name" value="DUF1653-like_dom_sf"/>
</dbReference>
<gene>
    <name evidence="2" type="ORF">BD821_10834</name>
</gene>
<comment type="caution">
    <text evidence="2">The sequence shown here is derived from an EMBL/GenBank/DDBJ whole genome shotgun (WGS) entry which is preliminary data.</text>
</comment>
<evidence type="ECO:0000313" key="2">
    <source>
        <dbReference type="EMBL" id="PPK48273.1"/>
    </source>
</evidence>
<name>A0A2S6FXS7_9CLOT</name>
<dbReference type="RefSeq" id="WP_029451149.1">
    <property type="nucleotide sequence ID" value="NZ_PTIS01000008.1"/>
</dbReference>